<dbReference type="CDD" id="cd05332">
    <property type="entry name" value="11beta-HSD1_like_SDR_c"/>
    <property type="match status" value="1"/>
</dbReference>
<sequence>MFDLLVVFGVALLFIQIIRILLSDCDLHLQWYCKFGETPASLKGKVVWITGASSGIGEALAYKLSSVGCKLILSARREDRLKQVKDHCLKQNQGIGTEDIFILPLDLLDFGSHANAVEVVLKYFKKIDVLVNNAGRSQRALWEKTSLEVDKAMLNVNVLGLLSLTKCILPQMIKQNYGRIVITSSLAGKLGAPGLGSYSGSKHALHGWFEALRIEGYNYNIDVTMVCPGPVFSEALLHAFTESGEKTLGVEMKPTEKRMTAERCAYLMSVAMANDLDEVWLSGNPELFFLYLYQYFPTITRRLGRRIGAKRVKKLQSGMTNLH</sequence>
<dbReference type="Pfam" id="PF00106">
    <property type="entry name" value="adh_short"/>
    <property type="match status" value="1"/>
</dbReference>
<dbReference type="EMBL" id="UYJE01003379">
    <property type="protein sequence ID" value="VDI18800.1"/>
    <property type="molecule type" value="Genomic_DNA"/>
</dbReference>
<gene>
    <name evidence="3" type="ORF">MGAL_10B003299</name>
</gene>
<dbReference type="AlphaFoldDB" id="A0A8B6DGS9"/>
<dbReference type="InterPro" id="IPR020904">
    <property type="entry name" value="Sc_DH/Rdtase_CS"/>
</dbReference>
<dbReference type="PANTHER" id="PTHR44269:SF1">
    <property type="entry name" value="DEHYDROGENASE_REDUCTASE SDR FAMILY MEMBER 7"/>
    <property type="match status" value="1"/>
</dbReference>
<comment type="similarity">
    <text evidence="2">Belongs to the short-chain dehydrogenases/reductases (SDR) family.</text>
</comment>
<dbReference type="GO" id="GO:0016491">
    <property type="term" value="F:oxidoreductase activity"/>
    <property type="evidence" value="ECO:0007669"/>
    <property type="project" value="UniProtKB-KW"/>
</dbReference>
<dbReference type="Gene3D" id="3.40.50.720">
    <property type="entry name" value="NAD(P)-binding Rossmann-like Domain"/>
    <property type="match status" value="1"/>
</dbReference>
<dbReference type="InterPro" id="IPR053011">
    <property type="entry name" value="SDR_family_member_7"/>
</dbReference>
<dbReference type="InterPro" id="IPR036291">
    <property type="entry name" value="NAD(P)-bd_dom_sf"/>
</dbReference>
<dbReference type="EC" id="1.1.-.-" evidence="3"/>
<proteinExistence type="inferred from homology"/>
<evidence type="ECO:0000313" key="4">
    <source>
        <dbReference type="Proteomes" id="UP000596742"/>
    </source>
</evidence>
<dbReference type="PROSITE" id="PS00061">
    <property type="entry name" value="ADH_SHORT"/>
    <property type="match status" value="1"/>
</dbReference>
<accession>A0A8B6DGS9</accession>
<dbReference type="OrthoDB" id="47007at2759"/>
<dbReference type="InterPro" id="IPR002347">
    <property type="entry name" value="SDR_fam"/>
</dbReference>
<comment type="caution">
    <text evidence="3">The sequence shown here is derived from an EMBL/GenBank/DDBJ whole genome shotgun (WGS) entry which is preliminary data.</text>
</comment>
<evidence type="ECO:0000313" key="3">
    <source>
        <dbReference type="EMBL" id="VDI18800.1"/>
    </source>
</evidence>
<organism evidence="3 4">
    <name type="scientific">Mytilus galloprovincialis</name>
    <name type="common">Mediterranean mussel</name>
    <dbReference type="NCBI Taxonomy" id="29158"/>
    <lineage>
        <taxon>Eukaryota</taxon>
        <taxon>Metazoa</taxon>
        <taxon>Spiralia</taxon>
        <taxon>Lophotrochozoa</taxon>
        <taxon>Mollusca</taxon>
        <taxon>Bivalvia</taxon>
        <taxon>Autobranchia</taxon>
        <taxon>Pteriomorphia</taxon>
        <taxon>Mytilida</taxon>
        <taxon>Mytiloidea</taxon>
        <taxon>Mytilidae</taxon>
        <taxon>Mytilinae</taxon>
        <taxon>Mytilus</taxon>
    </lineage>
</organism>
<dbReference type="SUPFAM" id="SSF51735">
    <property type="entry name" value="NAD(P)-binding Rossmann-fold domains"/>
    <property type="match status" value="1"/>
</dbReference>
<reference evidence="3" key="1">
    <citation type="submission" date="2018-11" db="EMBL/GenBank/DDBJ databases">
        <authorList>
            <person name="Alioto T."/>
            <person name="Alioto T."/>
        </authorList>
    </citation>
    <scope>NUCLEOTIDE SEQUENCE</scope>
</reference>
<dbReference type="PANTHER" id="PTHR44269">
    <property type="entry name" value="DEHYDROGENASE/REDUCTASE SDR FAMILY MEMBER 7-RELATED"/>
    <property type="match status" value="1"/>
</dbReference>
<protein>
    <submittedName>
        <fullName evidence="3">Dehydrogenase/reductase SDR family member 7</fullName>
        <ecNumber evidence="3">1.1.-.-</ecNumber>
    </submittedName>
</protein>
<keyword evidence="4" id="KW-1185">Reference proteome</keyword>
<name>A0A8B6DGS9_MYTGA</name>
<dbReference type="PRINTS" id="PR00081">
    <property type="entry name" value="GDHRDH"/>
</dbReference>
<dbReference type="Proteomes" id="UP000596742">
    <property type="component" value="Unassembled WGS sequence"/>
</dbReference>
<evidence type="ECO:0000256" key="1">
    <source>
        <dbReference type="ARBA" id="ARBA00023002"/>
    </source>
</evidence>
<evidence type="ECO:0000256" key="2">
    <source>
        <dbReference type="RuleBase" id="RU000363"/>
    </source>
</evidence>
<keyword evidence="1 3" id="KW-0560">Oxidoreductase</keyword>
<dbReference type="PRINTS" id="PR00080">
    <property type="entry name" value="SDRFAMILY"/>
</dbReference>